<feature type="domain" description="Rod shape-determining protein MreC beta-barrel core" evidence="6">
    <location>
        <begin position="123"/>
        <end position="269"/>
    </location>
</feature>
<gene>
    <name evidence="7" type="primary">mreC</name>
    <name evidence="7" type="ORF">WCN91_06445</name>
</gene>
<reference evidence="7 8" key="1">
    <citation type="submission" date="2024-03" db="EMBL/GenBank/DDBJ databases">
        <title>Pseudoalteromonas qingdaonensis sp. nov., isolated from the intestines of marine benthic organisms.</title>
        <authorList>
            <person name="Lin X."/>
            <person name="Fang S."/>
            <person name="Hu X."/>
        </authorList>
    </citation>
    <scope>NUCLEOTIDE SEQUENCE [LARGE SCALE GENOMIC DNA]</scope>
    <source>
        <strain evidence="7 8">YIC-827</strain>
    </source>
</reference>
<dbReference type="RefSeq" id="WP_342677409.1">
    <property type="nucleotide sequence ID" value="NZ_JBCGCU010000005.1"/>
</dbReference>
<dbReference type="NCBIfam" id="TIGR00219">
    <property type="entry name" value="mreC"/>
    <property type="match status" value="1"/>
</dbReference>
<proteinExistence type="inferred from homology"/>
<dbReference type="InterPro" id="IPR055342">
    <property type="entry name" value="MreC_beta-barrel_core"/>
</dbReference>
<keyword evidence="3 5" id="KW-0133">Cell shape</keyword>
<dbReference type="InterPro" id="IPR042177">
    <property type="entry name" value="Cell/Rod_1"/>
</dbReference>
<comment type="similarity">
    <text evidence="1 5">Belongs to the MreC family.</text>
</comment>
<protein>
    <recommendedName>
        <fullName evidence="2 5">Cell shape-determining protein MreC</fullName>
    </recommendedName>
    <alternativeName>
        <fullName evidence="4 5">Cell shape protein MreC</fullName>
    </alternativeName>
</protein>
<dbReference type="EMBL" id="JBCGCU010000005">
    <property type="protein sequence ID" value="MEM0515066.1"/>
    <property type="molecule type" value="Genomic_DNA"/>
</dbReference>
<dbReference type="PANTHER" id="PTHR34138">
    <property type="entry name" value="CELL SHAPE-DETERMINING PROTEIN MREC"/>
    <property type="match status" value="1"/>
</dbReference>
<dbReference type="Gene3D" id="2.40.10.340">
    <property type="entry name" value="Rod shape-determining protein MreC, domain 1"/>
    <property type="match status" value="1"/>
</dbReference>
<organism evidence="7 8">
    <name type="scientific">Pseudoalteromonas qingdaonensis</name>
    <dbReference type="NCBI Taxonomy" id="3131913"/>
    <lineage>
        <taxon>Bacteria</taxon>
        <taxon>Pseudomonadati</taxon>
        <taxon>Pseudomonadota</taxon>
        <taxon>Gammaproteobacteria</taxon>
        <taxon>Alteromonadales</taxon>
        <taxon>Pseudoalteromonadaceae</taxon>
        <taxon>Pseudoalteromonas</taxon>
    </lineage>
</organism>
<dbReference type="InterPro" id="IPR007221">
    <property type="entry name" value="MreC"/>
</dbReference>
<accession>A0ABU9MW58</accession>
<evidence type="ECO:0000256" key="2">
    <source>
        <dbReference type="ARBA" id="ARBA00013855"/>
    </source>
</evidence>
<evidence type="ECO:0000256" key="3">
    <source>
        <dbReference type="ARBA" id="ARBA00022960"/>
    </source>
</evidence>
<evidence type="ECO:0000256" key="1">
    <source>
        <dbReference type="ARBA" id="ARBA00009369"/>
    </source>
</evidence>
<dbReference type="PIRSF" id="PIRSF038471">
    <property type="entry name" value="MreC"/>
    <property type="match status" value="1"/>
</dbReference>
<dbReference type="InterPro" id="IPR042175">
    <property type="entry name" value="Cell/Rod_MreC_2"/>
</dbReference>
<keyword evidence="8" id="KW-1185">Reference proteome</keyword>
<evidence type="ECO:0000313" key="7">
    <source>
        <dbReference type="EMBL" id="MEM0515066.1"/>
    </source>
</evidence>
<dbReference type="PANTHER" id="PTHR34138:SF1">
    <property type="entry name" value="CELL SHAPE-DETERMINING PROTEIN MREC"/>
    <property type="match status" value="1"/>
</dbReference>
<evidence type="ECO:0000313" key="8">
    <source>
        <dbReference type="Proteomes" id="UP001447008"/>
    </source>
</evidence>
<evidence type="ECO:0000259" key="6">
    <source>
        <dbReference type="Pfam" id="PF04085"/>
    </source>
</evidence>
<comment type="function">
    <text evidence="5">Involved in formation and maintenance of cell shape.</text>
</comment>
<comment type="caution">
    <text evidence="7">The sequence shown here is derived from an EMBL/GenBank/DDBJ whole genome shotgun (WGS) entry which is preliminary data.</text>
</comment>
<dbReference type="Gene3D" id="2.40.10.350">
    <property type="entry name" value="Rod shape-determining protein MreC, domain 2"/>
    <property type="match status" value="1"/>
</dbReference>
<dbReference type="Pfam" id="PF04085">
    <property type="entry name" value="MreC"/>
    <property type="match status" value="1"/>
</dbReference>
<sequence>MKLLFGRTISMQLRLTIAVVLSVILILGDRYTSGGTAVRTSLNTLVSPLLYLANLPYELLSTSAKNLTSREQLLKENEALKNKQLLQSEQLQQYAFLAQENEKLRALLGSNPRQQQGKLVAQVLSVHSNPYSHQVVINKGTSDGLREGLAVIDELGVVGQVIQVGASTSRVLLLTDTTHATPVRVLRNNVRTVVEGMGKLSSVKLSHVPHSLDIRIGDVLLSSGLGERFPEGYPVAVVTHINRDEGRPFAQIYAQPVAQLDRIRLLLVLTDTPQMQEVKIDE</sequence>
<evidence type="ECO:0000256" key="5">
    <source>
        <dbReference type="PIRNR" id="PIRNR038471"/>
    </source>
</evidence>
<name>A0ABU9MW58_9GAMM</name>
<dbReference type="Proteomes" id="UP001447008">
    <property type="component" value="Unassembled WGS sequence"/>
</dbReference>
<evidence type="ECO:0000256" key="4">
    <source>
        <dbReference type="ARBA" id="ARBA00032089"/>
    </source>
</evidence>